<accession>A0A846RIQ7</accession>
<dbReference type="Gene3D" id="3.40.50.150">
    <property type="entry name" value="Vaccinia Virus protein VP39"/>
    <property type="match status" value="1"/>
</dbReference>
<name>A0A846RIQ7_9MICC</name>
<dbReference type="GO" id="GO:0008168">
    <property type="term" value="F:methyltransferase activity"/>
    <property type="evidence" value="ECO:0007669"/>
    <property type="project" value="UniProtKB-KW"/>
</dbReference>
<feature type="domain" description="Methyltransferase" evidence="4">
    <location>
        <begin position="41"/>
        <end position="136"/>
    </location>
</feature>
<dbReference type="CDD" id="cd02440">
    <property type="entry name" value="AdoMet_MTases"/>
    <property type="match status" value="1"/>
</dbReference>
<dbReference type="Pfam" id="PF13649">
    <property type="entry name" value="Methyltransf_25"/>
    <property type="match status" value="1"/>
</dbReference>
<keyword evidence="6" id="KW-1185">Reference proteome</keyword>
<dbReference type="RefSeq" id="WP_167990393.1">
    <property type="nucleotide sequence ID" value="NZ_JAATJL010000001.1"/>
</dbReference>
<dbReference type="GO" id="GO:0032259">
    <property type="term" value="P:methylation"/>
    <property type="evidence" value="ECO:0007669"/>
    <property type="project" value="UniProtKB-KW"/>
</dbReference>
<keyword evidence="2 5" id="KW-0808">Transferase</keyword>
<evidence type="ECO:0000313" key="5">
    <source>
        <dbReference type="EMBL" id="NJC21069.1"/>
    </source>
</evidence>
<dbReference type="PANTHER" id="PTHR43464">
    <property type="entry name" value="METHYLTRANSFERASE"/>
    <property type="match status" value="1"/>
</dbReference>
<dbReference type="SUPFAM" id="SSF53335">
    <property type="entry name" value="S-adenosyl-L-methionine-dependent methyltransferases"/>
    <property type="match status" value="1"/>
</dbReference>
<evidence type="ECO:0000256" key="2">
    <source>
        <dbReference type="ARBA" id="ARBA00022679"/>
    </source>
</evidence>
<evidence type="ECO:0000256" key="1">
    <source>
        <dbReference type="ARBA" id="ARBA00022603"/>
    </source>
</evidence>
<gene>
    <name evidence="5" type="ORF">BJ994_000145</name>
</gene>
<organism evidence="5 6">
    <name type="scientific">Arthrobacter pigmenti</name>
    <dbReference type="NCBI Taxonomy" id="271432"/>
    <lineage>
        <taxon>Bacteria</taxon>
        <taxon>Bacillati</taxon>
        <taxon>Actinomycetota</taxon>
        <taxon>Actinomycetes</taxon>
        <taxon>Micrococcales</taxon>
        <taxon>Micrococcaceae</taxon>
        <taxon>Arthrobacter</taxon>
    </lineage>
</organism>
<sequence length="206" mass="21745">MRQSPNYDAYAKKMRRLIEASTDLSVDARFIDMLSPRNARILDVGCGVGSAVNALRHRGHEAYGIDPTAAVLDVANDLYDSTWFRCISLEDLSADHLGKPGSFDVVLMAGNVPAFITAAGLLDAFAAIAGLLKPGGSFVIGTTAGARGGPADQDALAAGSELSLLYRFGDWHLATYRADSPWSVSVFAKAGIRSPPSGPDGIFILT</sequence>
<protein>
    <submittedName>
        <fullName evidence="5">SAM-dependent methyltransferase</fullName>
    </submittedName>
</protein>
<dbReference type="InterPro" id="IPR041698">
    <property type="entry name" value="Methyltransf_25"/>
</dbReference>
<proteinExistence type="predicted"/>
<comment type="caution">
    <text evidence="5">The sequence shown here is derived from an EMBL/GenBank/DDBJ whole genome shotgun (WGS) entry which is preliminary data.</text>
</comment>
<dbReference type="PANTHER" id="PTHR43464:SF19">
    <property type="entry name" value="UBIQUINONE BIOSYNTHESIS O-METHYLTRANSFERASE, MITOCHONDRIAL"/>
    <property type="match status" value="1"/>
</dbReference>
<dbReference type="InterPro" id="IPR029063">
    <property type="entry name" value="SAM-dependent_MTases_sf"/>
</dbReference>
<dbReference type="AlphaFoldDB" id="A0A846RIQ7"/>
<evidence type="ECO:0000259" key="4">
    <source>
        <dbReference type="Pfam" id="PF13649"/>
    </source>
</evidence>
<reference evidence="5 6" key="1">
    <citation type="submission" date="2020-03" db="EMBL/GenBank/DDBJ databases">
        <title>Sequencing the genomes of 1000 actinobacteria strains.</title>
        <authorList>
            <person name="Klenk H.-P."/>
        </authorList>
    </citation>
    <scope>NUCLEOTIDE SEQUENCE [LARGE SCALE GENOMIC DNA]</scope>
    <source>
        <strain evidence="5 6">DSM 16403</strain>
    </source>
</reference>
<dbReference type="Proteomes" id="UP000547458">
    <property type="component" value="Unassembled WGS sequence"/>
</dbReference>
<evidence type="ECO:0000313" key="6">
    <source>
        <dbReference type="Proteomes" id="UP000547458"/>
    </source>
</evidence>
<evidence type="ECO:0000256" key="3">
    <source>
        <dbReference type="ARBA" id="ARBA00022691"/>
    </source>
</evidence>
<keyword evidence="1 5" id="KW-0489">Methyltransferase</keyword>
<dbReference type="EMBL" id="JAATJL010000001">
    <property type="protein sequence ID" value="NJC21069.1"/>
    <property type="molecule type" value="Genomic_DNA"/>
</dbReference>
<keyword evidence="3" id="KW-0949">S-adenosyl-L-methionine</keyword>